<proteinExistence type="predicted"/>
<dbReference type="GO" id="GO:0051017">
    <property type="term" value="P:actin filament bundle assembly"/>
    <property type="evidence" value="ECO:0007669"/>
    <property type="project" value="TreeGrafter"/>
</dbReference>
<dbReference type="KEGG" id="tasa:A1Q1_01576"/>
<dbReference type="GO" id="GO:0051015">
    <property type="term" value="F:actin filament binding"/>
    <property type="evidence" value="ECO:0007669"/>
    <property type="project" value="InterPro"/>
</dbReference>
<evidence type="ECO:0008006" key="3">
    <source>
        <dbReference type="Google" id="ProtNLM"/>
    </source>
</evidence>
<dbReference type="InterPro" id="IPR008999">
    <property type="entry name" value="Actin-crosslinking"/>
</dbReference>
<dbReference type="OrthoDB" id="2589715at2759"/>
<dbReference type="GO" id="GO:0007163">
    <property type="term" value="P:establishment or maintenance of cell polarity"/>
    <property type="evidence" value="ECO:0007669"/>
    <property type="project" value="TreeGrafter"/>
</dbReference>
<dbReference type="InterPro" id="IPR010431">
    <property type="entry name" value="Fascin"/>
</dbReference>
<evidence type="ECO:0000313" key="1">
    <source>
        <dbReference type="EMBL" id="EJT49374.1"/>
    </source>
</evidence>
<dbReference type="VEuPathDB" id="FungiDB:A1Q1_01576"/>
<evidence type="ECO:0000313" key="2">
    <source>
        <dbReference type="Proteomes" id="UP000002748"/>
    </source>
</evidence>
<protein>
    <recommendedName>
        <fullName evidence="3">Ricin B lectin domain-containing protein</fullName>
    </recommendedName>
</protein>
<dbReference type="GO" id="GO:0016477">
    <property type="term" value="P:cell migration"/>
    <property type="evidence" value="ECO:0007669"/>
    <property type="project" value="TreeGrafter"/>
</dbReference>
<dbReference type="CDD" id="cd00257">
    <property type="entry name" value="beta-trefoil_FSCN-like"/>
    <property type="match status" value="1"/>
</dbReference>
<comment type="caution">
    <text evidence="1">The sequence shown here is derived from an EMBL/GenBank/DDBJ whole genome shotgun (WGS) entry which is preliminary data.</text>
</comment>
<sequence>MSCDGDIVGKITTGYQGWFTCEGDGSPIGGWWHWAPDRLKNCCCHNKGFISWPAMSYYPKKYDTGFQPYPNGEKSQLFSSYDPCTIDVHFDMMAYAGIDTAAFQRFKPYPDGEGPVRNAITPHVADAADRHGVKWYCMWDVGGWTGMKDEIPADWTNIMGAYANRPMYARQDGKPVVAIWGFGFPDDGHAWPPEECISVIRWLQAQGLYVIGGVPTNWREGVSDSRPGYDEVYYAFDMISPWMVGRTGETRGLDQFFVSHNAPDAQALGARGVDYQPCVMPGDLSQGARRHGDFYWRHIYNTCRVRDLNATRVGIYVSMFDEYNEGNQIAPTAESRAQQPADFDYRALDEDGVQCTADYYLRLTRDGGDMFKRRAPLRALRWTEPWPGKGPMNLNRPVALRALVNGKLVCAESGGDRPLVSNRDTIGGWESFFMEYPDAEQKTVRFKACNGKYVCADMGVPNQPNGILIPNRDRAGTYETFEVYQMKDGIALKAHNGKFVQATEGGNGKLVACADQPGWWETFDIVEN</sequence>
<dbReference type="EMBL" id="ALBS01000173">
    <property type="protein sequence ID" value="EJT49374.1"/>
    <property type="molecule type" value="Genomic_DNA"/>
</dbReference>
<dbReference type="Proteomes" id="UP000002748">
    <property type="component" value="Unassembled WGS sequence"/>
</dbReference>
<dbReference type="GO" id="GO:0015629">
    <property type="term" value="C:actin cytoskeleton"/>
    <property type="evidence" value="ECO:0007669"/>
    <property type="project" value="TreeGrafter"/>
</dbReference>
<dbReference type="Gene3D" id="3.20.20.80">
    <property type="entry name" value="Glycosidases"/>
    <property type="match status" value="1"/>
</dbReference>
<organism evidence="1 2">
    <name type="scientific">Trichosporon asahii var. asahii (strain ATCC 90039 / CBS 2479 / JCM 2466 / KCTC 7840 / NBRC 103889/ NCYC 2677 / UAMH 7654)</name>
    <name type="common">Yeast</name>
    <dbReference type="NCBI Taxonomy" id="1186058"/>
    <lineage>
        <taxon>Eukaryota</taxon>
        <taxon>Fungi</taxon>
        <taxon>Dikarya</taxon>
        <taxon>Basidiomycota</taxon>
        <taxon>Agaricomycotina</taxon>
        <taxon>Tremellomycetes</taxon>
        <taxon>Trichosporonales</taxon>
        <taxon>Trichosporonaceae</taxon>
        <taxon>Trichosporon</taxon>
    </lineage>
</organism>
<dbReference type="AlphaFoldDB" id="J6EXJ0"/>
<dbReference type="Gene3D" id="2.80.10.50">
    <property type="match status" value="1"/>
</dbReference>
<name>J6EXJ0_TRIAS</name>
<dbReference type="PANTHER" id="PTHR10551">
    <property type="entry name" value="FASCIN"/>
    <property type="match status" value="1"/>
</dbReference>
<reference evidence="1 2" key="1">
    <citation type="journal article" date="2012" name="Eukaryot. Cell">
        <title>Draft genome sequence of CBS 2479, the standard type strain of Trichosporon asahii.</title>
        <authorList>
            <person name="Yang R.Y."/>
            <person name="Li H.T."/>
            <person name="Zhu H."/>
            <person name="Zhou G.P."/>
            <person name="Wang M."/>
            <person name="Wang L."/>
        </authorList>
    </citation>
    <scope>NUCLEOTIDE SEQUENCE [LARGE SCALE GENOMIC DNA]</scope>
    <source>
        <strain evidence="2">ATCC 90039 / CBS 2479 / JCM 2466 / KCTC 7840 / NCYC 2677 / UAMH 7654</strain>
    </source>
</reference>
<dbReference type="PANTHER" id="PTHR10551:SF9">
    <property type="entry name" value="FASCIN-2"/>
    <property type="match status" value="1"/>
</dbReference>
<gene>
    <name evidence="1" type="ORF">A1Q1_01576</name>
</gene>
<dbReference type="GeneID" id="25985090"/>
<dbReference type="HOGENOM" id="CLU_019346_1_0_1"/>
<dbReference type="CDD" id="cd11576">
    <property type="entry name" value="GH99_GH71_like_2"/>
    <property type="match status" value="1"/>
</dbReference>
<dbReference type="SUPFAM" id="SSF50405">
    <property type="entry name" value="Actin-crosslinking proteins"/>
    <property type="match status" value="1"/>
</dbReference>
<accession>J6EXJ0</accession>
<dbReference type="GO" id="GO:0005737">
    <property type="term" value="C:cytoplasm"/>
    <property type="evidence" value="ECO:0007669"/>
    <property type="project" value="TreeGrafter"/>
</dbReference>
<dbReference type="RefSeq" id="XP_014180090.1">
    <property type="nucleotide sequence ID" value="XM_014324615.1"/>
</dbReference>